<evidence type="ECO:0000313" key="1">
    <source>
        <dbReference type="EMBL" id="HIS64772.1"/>
    </source>
</evidence>
<dbReference type="EMBL" id="DVJJ01000080">
    <property type="protein sequence ID" value="HIS64772.1"/>
    <property type="molecule type" value="Genomic_DNA"/>
</dbReference>
<dbReference type="Proteomes" id="UP000886741">
    <property type="component" value="Unassembled WGS sequence"/>
</dbReference>
<organism evidence="1 2">
    <name type="scientific">Candidatus Avoscillospira avistercoris</name>
    <dbReference type="NCBI Taxonomy" id="2840707"/>
    <lineage>
        <taxon>Bacteria</taxon>
        <taxon>Bacillati</taxon>
        <taxon>Bacillota</taxon>
        <taxon>Clostridia</taxon>
        <taxon>Eubacteriales</taxon>
        <taxon>Oscillospiraceae</taxon>
        <taxon>Oscillospiraceae incertae sedis</taxon>
        <taxon>Candidatus Avoscillospira</taxon>
    </lineage>
</organism>
<sequence length="141" mass="15502">MKKIINGKVYDTTSAKEVGRYENGLPTDFDYIEEVLYRKRTGEFFLHGAGGARTKYATSVGGNSWAGGEKILPVSYEEARQWAEEHLAAEAYEAAFGAVVEDDSKTTINLSLPVSLVERLKRDSSKAGMGLSAYVEQLLSK</sequence>
<comment type="caution">
    <text evidence="1">The sequence shown here is derived from an EMBL/GenBank/DDBJ whole genome shotgun (WGS) entry which is preliminary data.</text>
</comment>
<gene>
    <name evidence="1" type="ORF">IAA83_05305</name>
</gene>
<name>A0A9D1F930_9FIRM</name>
<protein>
    <submittedName>
        <fullName evidence="1">Uncharacterized protein</fullName>
    </submittedName>
</protein>
<reference evidence="1" key="1">
    <citation type="submission" date="2020-10" db="EMBL/GenBank/DDBJ databases">
        <authorList>
            <person name="Gilroy R."/>
        </authorList>
    </citation>
    <scope>NUCLEOTIDE SEQUENCE</scope>
    <source>
        <strain evidence="1">ChiBcec16-1751</strain>
    </source>
</reference>
<accession>A0A9D1F930</accession>
<evidence type="ECO:0000313" key="2">
    <source>
        <dbReference type="Proteomes" id="UP000886741"/>
    </source>
</evidence>
<reference evidence="1" key="2">
    <citation type="journal article" date="2021" name="PeerJ">
        <title>Extensive microbial diversity within the chicken gut microbiome revealed by metagenomics and culture.</title>
        <authorList>
            <person name="Gilroy R."/>
            <person name="Ravi A."/>
            <person name="Getino M."/>
            <person name="Pursley I."/>
            <person name="Horton D.L."/>
            <person name="Alikhan N.F."/>
            <person name="Baker D."/>
            <person name="Gharbi K."/>
            <person name="Hall N."/>
            <person name="Watson M."/>
            <person name="Adriaenssens E.M."/>
            <person name="Foster-Nyarko E."/>
            <person name="Jarju S."/>
            <person name="Secka A."/>
            <person name="Antonio M."/>
            <person name="Oren A."/>
            <person name="Chaudhuri R.R."/>
            <person name="La Ragione R."/>
            <person name="Hildebrand F."/>
            <person name="Pallen M.J."/>
        </authorList>
    </citation>
    <scope>NUCLEOTIDE SEQUENCE</scope>
    <source>
        <strain evidence="1">ChiBcec16-1751</strain>
    </source>
</reference>
<proteinExistence type="predicted"/>
<dbReference type="AlphaFoldDB" id="A0A9D1F930"/>